<dbReference type="InterPro" id="IPR036986">
    <property type="entry name" value="S4_RNA-bd_sf"/>
</dbReference>
<dbReference type="SUPFAM" id="SSF52374">
    <property type="entry name" value="Nucleotidylyl transferase"/>
    <property type="match status" value="1"/>
</dbReference>
<comment type="catalytic activity">
    <reaction evidence="7 8">
        <text>tRNA(Tyr) + L-tyrosine + ATP = L-tyrosyl-tRNA(Tyr) + AMP + diphosphate + H(+)</text>
        <dbReference type="Rhea" id="RHEA:10220"/>
        <dbReference type="Rhea" id="RHEA-COMP:9706"/>
        <dbReference type="Rhea" id="RHEA-COMP:9707"/>
        <dbReference type="ChEBI" id="CHEBI:15378"/>
        <dbReference type="ChEBI" id="CHEBI:30616"/>
        <dbReference type="ChEBI" id="CHEBI:33019"/>
        <dbReference type="ChEBI" id="CHEBI:58315"/>
        <dbReference type="ChEBI" id="CHEBI:78442"/>
        <dbReference type="ChEBI" id="CHEBI:78536"/>
        <dbReference type="ChEBI" id="CHEBI:456215"/>
        <dbReference type="EC" id="6.1.1.1"/>
    </reaction>
</comment>
<sequence length="419" mass="47222">MNIIDELEWREAINQQTDAEGLRELTNTKSISLYCGVDPTGDSMHIGHLIPFMVLKRFQLAGHRPVILIGGATGTIGDPSGRQTERSLQTLEQVQANVEALTAQMKKLFVTEGDNRVRLVNNYDWTHKINVIDFLRDYGKNFSINTMLAKDVVASRLETGISFTEFSYQILQSLDYLHLYQHEDVQLQIGGSDQWGNITSGLDLIRKKVGPEAKAFGLTIPLMLKADGTKFGKTAGGAIWLDPAKTTPYEFYQFWANTDDRDVVKYLKYFTFLSKEEIEALEEKVKTEPHKREAQKALAEEMTRFVHGEEMLEQAKRITAALFSGDIRSLTADEIEQGFKEMPTYEAGRESKNIVDWLVELGIEPSKRQAREDITNGAISMNGDKITDLAFEVAAEQAIGGKFIIIRKGKKNYSLVRLA</sequence>
<keyword evidence="13" id="KW-1185">Reference proteome</keyword>
<dbReference type="Pfam" id="PF00579">
    <property type="entry name" value="tRNA-synt_1b"/>
    <property type="match status" value="1"/>
</dbReference>
<dbReference type="Gene3D" id="3.40.50.620">
    <property type="entry name" value="HUPs"/>
    <property type="match status" value="1"/>
</dbReference>
<keyword evidence="5 8" id="KW-0648">Protein biosynthesis</keyword>
<dbReference type="PANTHER" id="PTHR11766">
    <property type="entry name" value="TYROSYL-TRNA SYNTHETASE"/>
    <property type="match status" value="1"/>
</dbReference>
<dbReference type="SUPFAM" id="SSF55174">
    <property type="entry name" value="Alpha-L RNA-binding motif"/>
    <property type="match status" value="1"/>
</dbReference>
<dbReference type="HAMAP" id="MF_02006">
    <property type="entry name" value="Tyr_tRNA_synth_type1"/>
    <property type="match status" value="1"/>
</dbReference>
<evidence type="ECO:0000313" key="12">
    <source>
        <dbReference type="EMBL" id="MFD2659381.1"/>
    </source>
</evidence>
<accession>A0ABW5QSW3</accession>
<comment type="subcellular location">
    <subcellularLocation>
        <location evidence="8">Cytoplasm</location>
    </subcellularLocation>
</comment>
<dbReference type="InterPro" id="IPR002307">
    <property type="entry name" value="Tyr-tRNA-ligase"/>
</dbReference>
<evidence type="ECO:0000256" key="6">
    <source>
        <dbReference type="ARBA" id="ARBA00023146"/>
    </source>
</evidence>
<feature type="binding site" evidence="8">
    <location>
        <position position="172"/>
    </location>
    <ligand>
        <name>L-tyrosine</name>
        <dbReference type="ChEBI" id="CHEBI:58315"/>
    </ligand>
</feature>
<comment type="caution">
    <text evidence="12">The sequence shown here is derived from an EMBL/GenBank/DDBJ whole genome shotgun (WGS) entry which is preliminary data.</text>
</comment>
<evidence type="ECO:0000256" key="7">
    <source>
        <dbReference type="ARBA" id="ARBA00048248"/>
    </source>
</evidence>
<protein>
    <recommendedName>
        <fullName evidence="8">Tyrosine--tRNA ligase</fullName>
        <ecNumber evidence="8">6.1.1.1</ecNumber>
    </recommendedName>
    <alternativeName>
        <fullName evidence="8">Tyrosyl-tRNA synthetase</fullName>
        <shortName evidence="8">TyrRS</shortName>
    </alternativeName>
</protein>
<dbReference type="EMBL" id="JBHUMY010000003">
    <property type="protein sequence ID" value="MFD2659381.1"/>
    <property type="molecule type" value="Genomic_DNA"/>
</dbReference>
<reference evidence="13" key="1">
    <citation type="journal article" date="2019" name="Int. J. Syst. Evol. Microbiol.">
        <title>The Global Catalogue of Microorganisms (GCM) 10K type strain sequencing project: providing services to taxonomists for standard genome sequencing and annotation.</title>
        <authorList>
            <consortium name="The Broad Institute Genomics Platform"/>
            <consortium name="The Broad Institute Genome Sequencing Center for Infectious Disease"/>
            <person name="Wu L."/>
            <person name="Ma J."/>
        </authorList>
    </citation>
    <scope>NUCLEOTIDE SEQUENCE [LARGE SCALE GENOMIC DNA]</scope>
    <source>
        <strain evidence="13">TISTR 1827</strain>
    </source>
</reference>
<evidence type="ECO:0000259" key="11">
    <source>
        <dbReference type="Pfam" id="PF22421"/>
    </source>
</evidence>
<dbReference type="CDD" id="cd00165">
    <property type="entry name" value="S4"/>
    <property type="match status" value="1"/>
</dbReference>
<dbReference type="PROSITE" id="PS50889">
    <property type="entry name" value="S4"/>
    <property type="match status" value="1"/>
</dbReference>
<gene>
    <name evidence="8 12" type="primary">tyrS</name>
    <name evidence="12" type="ORF">ACFSW5_03775</name>
</gene>
<comment type="similarity">
    <text evidence="8">Belongs to the class-I aminoacyl-tRNA synthetase family. TyrS type 1 subfamily.</text>
</comment>
<dbReference type="InterPro" id="IPR024107">
    <property type="entry name" value="Tyr-tRNA-ligase_bac_1"/>
</dbReference>
<keyword evidence="1 8" id="KW-0436">Ligase</keyword>
<dbReference type="InterPro" id="IPR024088">
    <property type="entry name" value="Tyr-tRNA-ligase_bac-type"/>
</dbReference>
<evidence type="ECO:0000256" key="3">
    <source>
        <dbReference type="ARBA" id="ARBA00022840"/>
    </source>
</evidence>
<feature type="short sequence motif" description="'HIGH' region" evidence="8">
    <location>
        <begin position="39"/>
        <end position="48"/>
    </location>
</feature>
<evidence type="ECO:0000256" key="1">
    <source>
        <dbReference type="ARBA" id="ARBA00022598"/>
    </source>
</evidence>
<evidence type="ECO:0000313" key="13">
    <source>
        <dbReference type="Proteomes" id="UP001597493"/>
    </source>
</evidence>
<keyword evidence="2 8" id="KW-0547">Nucleotide-binding</keyword>
<dbReference type="InterPro" id="IPR054608">
    <property type="entry name" value="SYY-like_C"/>
</dbReference>
<keyword evidence="3 8" id="KW-0067">ATP-binding</keyword>
<dbReference type="PROSITE" id="PS00178">
    <property type="entry name" value="AA_TRNA_LIGASE_I"/>
    <property type="match status" value="1"/>
</dbReference>
<evidence type="ECO:0000256" key="9">
    <source>
        <dbReference type="PROSITE-ProRule" id="PRU00182"/>
    </source>
</evidence>
<feature type="binding site" evidence="8">
    <location>
        <position position="168"/>
    </location>
    <ligand>
        <name>L-tyrosine</name>
        <dbReference type="ChEBI" id="CHEBI:58315"/>
    </ligand>
</feature>
<dbReference type="RefSeq" id="WP_379270068.1">
    <property type="nucleotide sequence ID" value="NZ_JBHUGT010000037.1"/>
</dbReference>
<dbReference type="Proteomes" id="UP001597493">
    <property type="component" value="Unassembled WGS sequence"/>
</dbReference>
<keyword evidence="10" id="KW-0175">Coiled coil</keyword>
<dbReference type="GO" id="GO:0004831">
    <property type="term" value="F:tyrosine-tRNA ligase activity"/>
    <property type="evidence" value="ECO:0007669"/>
    <property type="project" value="UniProtKB-EC"/>
</dbReference>
<feature type="binding site" evidence="8">
    <location>
        <position position="233"/>
    </location>
    <ligand>
        <name>ATP</name>
        <dbReference type="ChEBI" id="CHEBI:30616"/>
    </ligand>
</feature>
<proteinExistence type="inferred from homology"/>
<dbReference type="PRINTS" id="PR01040">
    <property type="entry name" value="TRNASYNTHTYR"/>
</dbReference>
<dbReference type="InterPro" id="IPR014729">
    <property type="entry name" value="Rossmann-like_a/b/a_fold"/>
</dbReference>
<evidence type="ECO:0000256" key="2">
    <source>
        <dbReference type="ARBA" id="ARBA00022741"/>
    </source>
</evidence>
<name>A0ABW5QSW3_9BACL</name>
<evidence type="ECO:0000256" key="8">
    <source>
        <dbReference type="HAMAP-Rule" id="MF_02006"/>
    </source>
</evidence>
<keyword evidence="8" id="KW-0963">Cytoplasm</keyword>
<feature type="coiled-coil region" evidence="10">
    <location>
        <begin position="84"/>
        <end position="111"/>
    </location>
</feature>
<feature type="domain" description="Tyrosine--tRNA ligase SYY-like C-terminal" evidence="11">
    <location>
        <begin position="334"/>
        <end position="416"/>
    </location>
</feature>
<keyword evidence="6 8" id="KW-0030">Aminoacyl-tRNA synthetase</keyword>
<evidence type="ECO:0000256" key="5">
    <source>
        <dbReference type="ARBA" id="ARBA00022917"/>
    </source>
</evidence>
<dbReference type="PANTHER" id="PTHR11766:SF0">
    <property type="entry name" value="TYROSINE--TRNA LIGASE, MITOCHONDRIAL"/>
    <property type="match status" value="1"/>
</dbReference>
<dbReference type="Gene3D" id="3.10.290.10">
    <property type="entry name" value="RNA-binding S4 domain"/>
    <property type="match status" value="1"/>
</dbReference>
<dbReference type="CDD" id="cd00805">
    <property type="entry name" value="TyrRS_core"/>
    <property type="match status" value="1"/>
</dbReference>
<keyword evidence="4 9" id="KW-0694">RNA-binding</keyword>
<dbReference type="Pfam" id="PF22421">
    <property type="entry name" value="SYY_C-terminal"/>
    <property type="match status" value="1"/>
</dbReference>
<dbReference type="EC" id="6.1.1.1" evidence="8"/>
<dbReference type="Gene3D" id="1.10.240.10">
    <property type="entry name" value="Tyrosyl-Transfer RNA Synthetase"/>
    <property type="match status" value="1"/>
</dbReference>
<feature type="binding site" evidence="8">
    <location>
        <position position="34"/>
    </location>
    <ligand>
        <name>L-tyrosine</name>
        <dbReference type="ChEBI" id="CHEBI:58315"/>
    </ligand>
</feature>
<dbReference type="InterPro" id="IPR001412">
    <property type="entry name" value="aa-tRNA-synth_I_CS"/>
</dbReference>
<dbReference type="InterPro" id="IPR002305">
    <property type="entry name" value="aa-tRNA-synth_Ic"/>
</dbReference>
<evidence type="ECO:0000256" key="10">
    <source>
        <dbReference type="SAM" id="Coils"/>
    </source>
</evidence>
<organism evidence="12 13">
    <name type="scientific">Paenibacillus thailandensis</name>
    <dbReference type="NCBI Taxonomy" id="393250"/>
    <lineage>
        <taxon>Bacteria</taxon>
        <taxon>Bacillati</taxon>
        <taxon>Bacillota</taxon>
        <taxon>Bacilli</taxon>
        <taxon>Bacillales</taxon>
        <taxon>Paenibacillaceae</taxon>
        <taxon>Paenibacillus</taxon>
    </lineage>
</organism>
<comment type="function">
    <text evidence="8">Catalyzes the attachment of tyrosine to tRNA(Tyr) in a two-step reaction: tyrosine is first activated by ATP to form Tyr-AMP and then transferred to the acceptor end of tRNA(Tyr).</text>
</comment>
<comment type="subunit">
    <text evidence="8">Homodimer.</text>
</comment>
<dbReference type="NCBIfam" id="TIGR00234">
    <property type="entry name" value="tyrS"/>
    <property type="match status" value="1"/>
</dbReference>
<evidence type="ECO:0000256" key="4">
    <source>
        <dbReference type="ARBA" id="ARBA00022884"/>
    </source>
</evidence>
<feature type="short sequence motif" description="'KMSKS' region" evidence="8">
    <location>
        <begin position="230"/>
        <end position="234"/>
    </location>
</feature>